<reference evidence="1 2" key="1">
    <citation type="submission" date="2018-11" db="EMBL/GenBank/DDBJ databases">
        <title>Saccharopolyspora rhizosphaerae sp. nov., an actinomycete isolated from rhizosphere soil in Thailand.</title>
        <authorList>
            <person name="Intra B."/>
            <person name="Euanorasetr J."/>
            <person name="Take A."/>
            <person name="Inahashi Y."/>
            <person name="Mori M."/>
            <person name="Panbangred W."/>
            <person name="Matsumoto A."/>
        </authorList>
    </citation>
    <scope>NUCLEOTIDE SEQUENCE [LARGE SCALE GENOMIC DNA]</scope>
    <source>
        <strain evidence="1 2">H219</strain>
    </source>
</reference>
<organism evidence="1 2">
    <name type="scientific">Saccharopolyspora rhizosphaerae</name>
    <dbReference type="NCBI Taxonomy" id="2492662"/>
    <lineage>
        <taxon>Bacteria</taxon>
        <taxon>Bacillati</taxon>
        <taxon>Actinomycetota</taxon>
        <taxon>Actinomycetes</taxon>
        <taxon>Pseudonocardiales</taxon>
        <taxon>Pseudonocardiaceae</taxon>
        <taxon>Saccharopolyspora</taxon>
    </lineage>
</organism>
<protein>
    <submittedName>
        <fullName evidence="1">Uncharacterized protein</fullName>
    </submittedName>
</protein>
<comment type="caution">
    <text evidence="1">The sequence shown here is derived from an EMBL/GenBank/DDBJ whole genome shotgun (WGS) entry which is preliminary data.</text>
</comment>
<keyword evidence="2" id="KW-1185">Reference proteome</keyword>
<dbReference type="OrthoDB" id="5149759at2"/>
<dbReference type="RefSeq" id="WP_125091774.1">
    <property type="nucleotide sequence ID" value="NZ_RSAA01000017.1"/>
</dbReference>
<evidence type="ECO:0000313" key="1">
    <source>
        <dbReference type="EMBL" id="RRO14689.1"/>
    </source>
</evidence>
<dbReference type="EMBL" id="RSAA01000017">
    <property type="protein sequence ID" value="RRO14689.1"/>
    <property type="molecule type" value="Genomic_DNA"/>
</dbReference>
<sequence>MLRCRVLGHRFRFRSDGAMMRWACERGCGADGSKQYPSAEHARRYAAAFDREYGSDTANAPLFGLFPLRILHFARRASRRQQPPQ</sequence>
<accession>A0A3R8NWQ8</accession>
<gene>
    <name evidence="1" type="ORF">EIL87_18235</name>
</gene>
<evidence type="ECO:0000313" key="2">
    <source>
        <dbReference type="Proteomes" id="UP000274515"/>
    </source>
</evidence>
<dbReference type="Proteomes" id="UP000274515">
    <property type="component" value="Unassembled WGS sequence"/>
</dbReference>
<proteinExistence type="predicted"/>
<dbReference type="AlphaFoldDB" id="A0A3R8NWQ8"/>
<name>A0A3R8NWQ8_9PSEU</name>